<accession>A0ABQ1SFQ6</accession>
<protein>
    <recommendedName>
        <fullName evidence="4">Tetratricopeptide repeat-containing protein</fullName>
    </recommendedName>
</protein>
<dbReference type="EMBL" id="BMGM01000003">
    <property type="protein sequence ID" value="GGE31049.1"/>
    <property type="molecule type" value="Genomic_DNA"/>
</dbReference>
<dbReference type="InterPro" id="IPR019734">
    <property type="entry name" value="TPR_rpt"/>
</dbReference>
<reference evidence="3" key="1">
    <citation type="journal article" date="2019" name="Int. J. Syst. Evol. Microbiol.">
        <title>The Global Catalogue of Microorganisms (GCM) 10K type strain sequencing project: providing services to taxonomists for standard genome sequencing and annotation.</title>
        <authorList>
            <consortium name="The Broad Institute Genomics Platform"/>
            <consortium name="The Broad Institute Genome Sequencing Center for Infectious Disease"/>
            <person name="Wu L."/>
            <person name="Ma J."/>
        </authorList>
    </citation>
    <scope>NUCLEOTIDE SEQUENCE [LARGE SCALE GENOMIC DNA]</scope>
    <source>
        <strain evidence="3">CGMCC 1.12931</strain>
    </source>
</reference>
<evidence type="ECO:0008006" key="4">
    <source>
        <dbReference type="Google" id="ProtNLM"/>
    </source>
</evidence>
<feature type="repeat" description="TPR" evidence="1">
    <location>
        <begin position="268"/>
        <end position="301"/>
    </location>
</feature>
<name>A0ABQ1SFQ6_9FLAO</name>
<dbReference type="Pfam" id="PF13181">
    <property type="entry name" value="TPR_8"/>
    <property type="match status" value="1"/>
</dbReference>
<comment type="caution">
    <text evidence="2">The sequence shown here is derived from an EMBL/GenBank/DDBJ whole genome shotgun (WGS) entry which is preliminary data.</text>
</comment>
<dbReference type="PANTHER" id="PTHR12558:SF13">
    <property type="entry name" value="CELL DIVISION CYCLE PROTEIN 27 HOMOLOG"/>
    <property type="match status" value="1"/>
</dbReference>
<gene>
    <name evidence="2" type="ORF">GCM10010832_09350</name>
</gene>
<dbReference type="PROSITE" id="PS50293">
    <property type="entry name" value="TPR_REGION"/>
    <property type="match status" value="1"/>
</dbReference>
<dbReference type="RefSeq" id="WP_188457935.1">
    <property type="nucleotide sequence ID" value="NZ_BMGM01000003.1"/>
</dbReference>
<evidence type="ECO:0000313" key="3">
    <source>
        <dbReference type="Proteomes" id="UP000599179"/>
    </source>
</evidence>
<feature type="repeat" description="TPR" evidence="1">
    <location>
        <begin position="302"/>
        <end position="335"/>
    </location>
</feature>
<evidence type="ECO:0000313" key="2">
    <source>
        <dbReference type="EMBL" id="GGE31049.1"/>
    </source>
</evidence>
<dbReference type="SMART" id="SM00028">
    <property type="entry name" value="TPR"/>
    <property type="match status" value="10"/>
</dbReference>
<proteinExistence type="predicted"/>
<dbReference type="PROSITE" id="PS50005">
    <property type="entry name" value="TPR"/>
    <property type="match status" value="5"/>
</dbReference>
<dbReference type="InterPro" id="IPR011990">
    <property type="entry name" value="TPR-like_helical_dom_sf"/>
</dbReference>
<feature type="repeat" description="TPR" evidence="1">
    <location>
        <begin position="404"/>
        <end position="437"/>
    </location>
</feature>
<organism evidence="2 3">
    <name type="scientific">Psychroflexus planctonicus</name>
    <dbReference type="NCBI Taxonomy" id="1526575"/>
    <lineage>
        <taxon>Bacteria</taxon>
        <taxon>Pseudomonadati</taxon>
        <taxon>Bacteroidota</taxon>
        <taxon>Flavobacteriia</taxon>
        <taxon>Flavobacteriales</taxon>
        <taxon>Flavobacteriaceae</taxon>
        <taxon>Psychroflexus</taxon>
    </lineage>
</organism>
<dbReference type="Gene3D" id="1.25.40.10">
    <property type="entry name" value="Tetratricopeptide repeat domain"/>
    <property type="match status" value="1"/>
</dbReference>
<keyword evidence="1" id="KW-0802">TPR repeat</keyword>
<dbReference type="Pfam" id="PF13174">
    <property type="entry name" value="TPR_6"/>
    <property type="match status" value="1"/>
</dbReference>
<keyword evidence="3" id="KW-1185">Reference proteome</keyword>
<dbReference type="Proteomes" id="UP000599179">
    <property type="component" value="Unassembled WGS sequence"/>
</dbReference>
<feature type="repeat" description="TPR" evidence="1">
    <location>
        <begin position="200"/>
        <end position="233"/>
    </location>
</feature>
<dbReference type="PANTHER" id="PTHR12558">
    <property type="entry name" value="CELL DIVISION CYCLE 16,23,27"/>
    <property type="match status" value="1"/>
</dbReference>
<feature type="repeat" description="TPR" evidence="1">
    <location>
        <begin position="132"/>
        <end position="165"/>
    </location>
</feature>
<sequence length="471" mass="54954">MNFGNHEEFEFPIQKFEHMLKTNEVLFFDTQDFENIISYYLDMGKIGLAKKAMKIGLEQHPNTPTLLLLKADLLMFEEKHDESLELLNELKELEPTNDEVFVLIANVYSKQDNHLASISNLKQAAALTDDAEDIYHLIGMEYLMLELYEEAKENFIKSLSEDFDDYATLYNIVYCFEFLDQREEAKVFLNKFIDENPYCQIAWHQLGLLYAEENELVEALDCFEYAIISDEYFVGAYLEKAKILEKMKRFPEAVELYQVTLQIDDPTAFAYYRMGKCYQKMGDTNNALRSFKKAVHEDPLMDRSWLALTEFFIEQNNFEKALHYINKALHIDEENELYWKKYALICSKLGLKKEVSTAHGKINDIRQFDLSFYTSHTDLMVSEGLWDEAEEIAIEGLIFFQNNHELLYRLAAIQLHLGKSLEALDHFREAFSASPAYIELMPIIFPDITQTKAYKAVLGILGVDDDDLQNF</sequence>
<dbReference type="SUPFAM" id="SSF48452">
    <property type="entry name" value="TPR-like"/>
    <property type="match status" value="2"/>
</dbReference>
<evidence type="ECO:0000256" key="1">
    <source>
        <dbReference type="PROSITE-ProRule" id="PRU00339"/>
    </source>
</evidence>
<dbReference type="Pfam" id="PF14559">
    <property type="entry name" value="TPR_19"/>
    <property type="match status" value="1"/>
</dbReference>